<feature type="transmembrane region" description="Helical" evidence="7">
    <location>
        <begin position="20"/>
        <end position="39"/>
    </location>
</feature>
<dbReference type="Proteomes" id="UP000813463">
    <property type="component" value="Chromosome 3"/>
</dbReference>
<reference evidence="11" key="2">
    <citation type="submission" date="2025-08" db="UniProtKB">
        <authorList>
            <consortium name="RefSeq"/>
        </authorList>
    </citation>
    <scope>IDENTIFICATION</scope>
    <source>
        <tissue evidence="11">Leaf</tissue>
    </source>
</reference>
<evidence type="ECO:0000256" key="6">
    <source>
        <dbReference type="ARBA" id="ARBA00023136"/>
    </source>
</evidence>
<evidence type="ECO:0000256" key="2">
    <source>
        <dbReference type="ARBA" id="ARBA00007727"/>
    </source>
</evidence>
<evidence type="ECO:0000256" key="5">
    <source>
        <dbReference type="ARBA" id="ARBA00022989"/>
    </source>
</evidence>
<evidence type="ECO:0000256" key="1">
    <source>
        <dbReference type="ARBA" id="ARBA00004167"/>
    </source>
</evidence>
<keyword evidence="10" id="KW-1185">Reference proteome</keyword>
<dbReference type="RefSeq" id="XP_056694683.1">
    <property type="nucleotide sequence ID" value="XM_056838705.1"/>
</dbReference>
<name>A0ABM3RGE1_SPIOL</name>
<protein>
    <submittedName>
        <fullName evidence="11">Protein trichome birefringence-like 4</fullName>
    </submittedName>
</protein>
<sequence length="471" mass="54400">MAPLKKISITQIFQRRRTQLIFTSVLLLFSLFIFLNFSLTPNSITSITESTPSTLPSATSHLLYASNYISSLSSVYRSVTMESVSNSENSVENGLSFAKKITSLSVSGEKEDDFVRKKRNSCDMFDGKWVLDDSDPVYPPGSCPFLDSTFNCFNNGRFDLGYLRYRWQPHGCDIPRFNGKKMLEMLRGKRMVFVGDSLNRNMWESLICSLRISLVDKNTMFELSGRRQFRTEGFYSFKFQDYNCTIEFIRSPFLVQEWKLPIVNGVESRRELLRLDLIQATTSNYHNADFLIFNTGHWWTHNKTRKGRNFFQEGNTVHSELNVTEAYTKALKTWAKWVDKNVNKNKTQVFFAGYTASHFRKGKWNSGGRCDAETEPITDDKYLAAYPWMMKILESVISKMKTPVVYLNITKMTDYRKDGHPSVYRQPGETERRLGTSQDCSHWCLPGVPDSWNQLLYASLLMSSKKSNNSH</sequence>
<keyword evidence="5 7" id="KW-1133">Transmembrane helix</keyword>
<keyword evidence="6 7" id="KW-0472">Membrane</keyword>
<dbReference type="InterPro" id="IPR025846">
    <property type="entry name" value="TBL_N"/>
</dbReference>
<dbReference type="PANTHER" id="PTHR32285:SF241">
    <property type="entry name" value="PROTEIN TRICHOME BIREFRINGENCE-LIKE 4"/>
    <property type="match status" value="1"/>
</dbReference>
<evidence type="ECO:0000313" key="11">
    <source>
        <dbReference type="RefSeq" id="XP_056694683.1"/>
    </source>
</evidence>
<dbReference type="InterPro" id="IPR029962">
    <property type="entry name" value="TBL"/>
</dbReference>
<evidence type="ECO:0000256" key="3">
    <source>
        <dbReference type="ARBA" id="ARBA00022692"/>
    </source>
</evidence>
<reference evidence="10" key="1">
    <citation type="journal article" date="2021" name="Nat. Commun.">
        <title>Genomic analyses provide insights into spinach domestication and the genetic basis of agronomic traits.</title>
        <authorList>
            <person name="Cai X."/>
            <person name="Sun X."/>
            <person name="Xu C."/>
            <person name="Sun H."/>
            <person name="Wang X."/>
            <person name="Ge C."/>
            <person name="Zhang Z."/>
            <person name="Wang Q."/>
            <person name="Fei Z."/>
            <person name="Jiao C."/>
            <person name="Wang Q."/>
        </authorList>
    </citation>
    <scope>NUCLEOTIDE SEQUENCE [LARGE SCALE GENOMIC DNA]</scope>
    <source>
        <strain evidence="10">cv. Varoflay</strain>
    </source>
</reference>
<dbReference type="GeneID" id="110777724"/>
<evidence type="ECO:0000256" key="7">
    <source>
        <dbReference type="SAM" id="Phobius"/>
    </source>
</evidence>
<dbReference type="PANTHER" id="PTHR32285">
    <property type="entry name" value="PROTEIN TRICHOME BIREFRINGENCE-LIKE 9-RELATED"/>
    <property type="match status" value="1"/>
</dbReference>
<evidence type="ECO:0000259" key="9">
    <source>
        <dbReference type="Pfam" id="PF14416"/>
    </source>
</evidence>
<feature type="domain" description="Trichome birefringence-like N-terminal" evidence="9">
    <location>
        <begin position="121"/>
        <end position="173"/>
    </location>
</feature>
<feature type="domain" description="Trichome birefringence-like C-terminal" evidence="8">
    <location>
        <begin position="174"/>
        <end position="458"/>
    </location>
</feature>
<keyword evidence="4" id="KW-0735">Signal-anchor</keyword>
<evidence type="ECO:0000259" key="8">
    <source>
        <dbReference type="Pfam" id="PF13839"/>
    </source>
</evidence>
<keyword evidence="3 7" id="KW-0812">Transmembrane</keyword>
<comment type="similarity">
    <text evidence="2">Belongs to the PC-esterase family. TBL subfamily.</text>
</comment>
<accession>A0ABM3RGE1</accession>
<gene>
    <name evidence="11" type="primary">LOC110777724</name>
</gene>
<evidence type="ECO:0000313" key="10">
    <source>
        <dbReference type="Proteomes" id="UP000813463"/>
    </source>
</evidence>
<organism evidence="10 11">
    <name type="scientific">Spinacia oleracea</name>
    <name type="common">Spinach</name>
    <dbReference type="NCBI Taxonomy" id="3562"/>
    <lineage>
        <taxon>Eukaryota</taxon>
        <taxon>Viridiplantae</taxon>
        <taxon>Streptophyta</taxon>
        <taxon>Embryophyta</taxon>
        <taxon>Tracheophyta</taxon>
        <taxon>Spermatophyta</taxon>
        <taxon>Magnoliopsida</taxon>
        <taxon>eudicotyledons</taxon>
        <taxon>Gunneridae</taxon>
        <taxon>Pentapetalae</taxon>
        <taxon>Caryophyllales</taxon>
        <taxon>Chenopodiaceae</taxon>
        <taxon>Chenopodioideae</taxon>
        <taxon>Anserineae</taxon>
        <taxon>Spinacia</taxon>
    </lineage>
</organism>
<comment type="subcellular location">
    <subcellularLocation>
        <location evidence="1">Membrane</location>
        <topology evidence="1">Single-pass membrane protein</topology>
    </subcellularLocation>
</comment>
<proteinExistence type="inferred from homology"/>
<dbReference type="Pfam" id="PF14416">
    <property type="entry name" value="PMR5N"/>
    <property type="match status" value="1"/>
</dbReference>
<dbReference type="InterPro" id="IPR026057">
    <property type="entry name" value="TBL_C"/>
</dbReference>
<dbReference type="Pfam" id="PF13839">
    <property type="entry name" value="PC-Esterase"/>
    <property type="match status" value="1"/>
</dbReference>
<evidence type="ECO:0000256" key="4">
    <source>
        <dbReference type="ARBA" id="ARBA00022968"/>
    </source>
</evidence>